<dbReference type="GO" id="GO:0015689">
    <property type="term" value="P:molybdate ion transport"/>
    <property type="evidence" value="ECO:0007669"/>
    <property type="project" value="InterPro"/>
</dbReference>
<dbReference type="SUPFAM" id="SSF50331">
    <property type="entry name" value="MOP-like"/>
    <property type="match status" value="1"/>
</dbReference>
<dbReference type="InterPro" id="IPR005116">
    <property type="entry name" value="Transp-assoc_OB_typ1"/>
</dbReference>
<evidence type="ECO:0000259" key="7">
    <source>
        <dbReference type="PROSITE" id="PS51866"/>
    </source>
</evidence>
<evidence type="ECO:0000259" key="6">
    <source>
        <dbReference type="PROSITE" id="PS50893"/>
    </source>
</evidence>
<keyword evidence="1" id="KW-0813">Transport</keyword>
<dbReference type="PANTHER" id="PTHR42781:SF4">
    <property type="entry name" value="SPERMIDINE_PUTRESCINE IMPORT ATP-BINDING PROTEIN POTA"/>
    <property type="match status" value="1"/>
</dbReference>
<evidence type="ECO:0000256" key="4">
    <source>
        <dbReference type="ARBA" id="ARBA00022840"/>
    </source>
</evidence>
<evidence type="ECO:0000256" key="3">
    <source>
        <dbReference type="ARBA" id="ARBA00022741"/>
    </source>
</evidence>
<evidence type="ECO:0000313" key="8">
    <source>
        <dbReference type="EMBL" id="SPD87686.1"/>
    </source>
</evidence>
<accession>A0A2N9JIU3</accession>
<dbReference type="InterPro" id="IPR008995">
    <property type="entry name" value="Mo/tungstate-bd_C_term_dom"/>
</dbReference>
<dbReference type="KEGG" id="mgg:MPLG2_2656"/>
<feature type="domain" description="Mop" evidence="7">
    <location>
        <begin position="289"/>
        <end position="355"/>
    </location>
</feature>
<dbReference type="InterPro" id="IPR003439">
    <property type="entry name" value="ABC_transporter-like_ATP-bd"/>
</dbReference>
<dbReference type="Gene3D" id="3.40.50.300">
    <property type="entry name" value="P-loop containing nucleotide triphosphate hydrolases"/>
    <property type="match status" value="1"/>
</dbReference>
<evidence type="ECO:0000313" key="9">
    <source>
        <dbReference type="Proteomes" id="UP000238164"/>
    </source>
</evidence>
<keyword evidence="8" id="KW-0378">Hydrolase</keyword>
<dbReference type="PANTHER" id="PTHR42781">
    <property type="entry name" value="SPERMIDINE/PUTRESCINE IMPORT ATP-BINDING PROTEIN POTA"/>
    <property type="match status" value="1"/>
</dbReference>
<dbReference type="GO" id="GO:0005524">
    <property type="term" value="F:ATP binding"/>
    <property type="evidence" value="ECO:0007669"/>
    <property type="project" value="UniProtKB-KW"/>
</dbReference>
<dbReference type="Proteomes" id="UP000238164">
    <property type="component" value="Chromosome 1"/>
</dbReference>
<keyword evidence="3" id="KW-0547">Nucleotide-binding</keyword>
<dbReference type="SUPFAM" id="SSF52540">
    <property type="entry name" value="P-loop containing nucleoside triphosphate hydrolases"/>
    <property type="match status" value="1"/>
</dbReference>
<dbReference type="PROSITE" id="PS00211">
    <property type="entry name" value="ABC_TRANSPORTER_1"/>
    <property type="match status" value="1"/>
</dbReference>
<dbReference type="Pfam" id="PF00005">
    <property type="entry name" value="ABC_tran"/>
    <property type="match status" value="1"/>
</dbReference>
<reference evidence="8 9" key="1">
    <citation type="submission" date="2018-02" db="EMBL/GenBank/DDBJ databases">
        <authorList>
            <person name="Cohen D.B."/>
            <person name="Kent A.D."/>
        </authorList>
    </citation>
    <scope>NUCLEOTIDE SEQUENCE [LARGE SCALE GENOMIC DNA]</scope>
    <source>
        <strain evidence="8">1</strain>
    </source>
</reference>
<name>A0A2N9JIU3_9ACTN</name>
<dbReference type="Gene3D" id="2.40.50.100">
    <property type="match status" value="1"/>
</dbReference>
<dbReference type="SMART" id="SM00382">
    <property type="entry name" value="AAA"/>
    <property type="match status" value="1"/>
</dbReference>
<evidence type="ECO:0000256" key="5">
    <source>
        <dbReference type="PROSITE-ProRule" id="PRU01213"/>
    </source>
</evidence>
<dbReference type="PROSITE" id="PS51866">
    <property type="entry name" value="MOP"/>
    <property type="match status" value="1"/>
</dbReference>
<keyword evidence="9" id="KW-1185">Reference proteome</keyword>
<dbReference type="RefSeq" id="WP_105186372.1">
    <property type="nucleotide sequence ID" value="NZ_BAAAGO010000031.1"/>
</dbReference>
<dbReference type="InterPro" id="IPR004606">
    <property type="entry name" value="Mop_domain"/>
</dbReference>
<evidence type="ECO:0000256" key="2">
    <source>
        <dbReference type="ARBA" id="ARBA00022505"/>
    </source>
</evidence>
<dbReference type="Pfam" id="PF03459">
    <property type="entry name" value="TOBE"/>
    <property type="match status" value="1"/>
</dbReference>
<keyword evidence="4 8" id="KW-0067">ATP-binding</keyword>
<dbReference type="AlphaFoldDB" id="A0A2N9JIU3"/>
<dbReference type="OrthoDB" id="3180400at2"/>
<sequence length="356" mass="37473">MSLTFEARLAQRQFDVELSMGPGERVAVLGPNGAGKSTLLGLLAGTLRADAGSAALDDRLLFDLGAGRRRWLAPHARGVALLAQDALLFPHLTVLDNVAFGPRVAGATKQQAAATAERWLREVGVSDLAARRPGQLSGGQAQRVAIARALATGPRLLLLDEPMAALDVSVAPLLRRVLRRLLVDQATIIVTHDLLDAVLLADRVVVLEQGRVAEAGPTDEVLRHPRTRFTARLAGLNLVRGSFADGAVHDASGLVVQGTRADPGAPSEGEPAAAVFAPSGVSIFTDPQQGSPRNNLSVTIAEIEPLGDLVRVRGDDHHGHLLAADVTPLSVAELDLYPGREVTYSIKAAGVTIYPL</sequence>
<protein>
    <submittedName>
        <fullName evidence="8">Molybdenum import ATP-binding protein ModC</fullName>
        <ecNumber evidence="8">3.6.3.29</ecNumber>
    </submittedName>
</protein>
<dbReference type="EC" id="3.6.3.29" evidence="8"/>
<keyword evidence="2 5" id="KW-0500">Molybdenum</keyword>
<organism evidence="8 9">
    <name type="scientific">Micropruina glycogenica</name>
    <dbReference type="NCBI Taxonomy" id="75385"/>
    <lineage>
        <taxon>Bacteria</taxon>
        <taxon>Bacillati</taxon>
        <taxon>Actinomycetota</taxon>
        <taxon>Actinomycetes</taxon>
        <taxon>Propionibacteriales</taxon>
        <taxon>Nocardioidaceae</taxon>
        <taxon>Micropruina</taxon>
    </lineage>
</organism>
<dbReference type="InterPro" id="IPR050093">
    <property type="entry name" value="ABC_SmlMolc_Importer"/>
</dbReference>
<evidence type="ECO:0000256" key="1">
    <source>
        <dbReference type="ARBA" id="ARBA00022448"/>
    </source>
</evidence>
<feature type="domain" description="ABC transporter" evidence="6">
    <location>
        <begin position="1"/>
        <end position="234"/>
    </location>
</feature>
<dbReference type="EMBL" id="LT985188">
    <property type="protein sequence ID" value="SPD87686.1"/>
    <property type="molecule type" value="Genomic_DNA"/>
</dbReference>
<dbReference type="PROSITE" id="PS50893">
    <property type="entry name" value="ABC_TRANSPORTER_2"/>
    <property type="match status" value="1"/>
</dbReference>
<dbReference type="InterPro" id="IPR017871">
    <property type="entry name" value="ABC_transporter-like_CS"/>
</dbReference>
<dbReference type="GO" id="GO:0016887">
    <property type="term" value="F:ATP hydrolysis activity"/>
    <property type="evidence" value="ECO:0007669"/>
    <property type="project" value="InterPro"/>
</dbReference>
<proteinExistence type="predicted"/>
<dbReference type="InterPro" id="IPR027417">
    <property type="entry name" value="P-loop_NTPase"/>
</dbReference>
<dbReference type="InterPro" id="IPR003593">
    <property type="entry name" value="AAA+_ATPase"/>
</dbReference>
<gene>
    <name evidence="8" type="primary">modC</name>
    <name evidence="8" type="ORF">MPLG2_2656</name>
</gene>